<reference evidence="4 5" key="1">
    <citation type="journal article" date="2011" name="Syst. Appl. Microbiol.">
        <title>Defluviimonas denitrificans gen. nov., sp. nov., and Pararhodobacter aggregans gen. nov., sp. nov., non-phototrophic Rhodobacteraceae from the biofilter of a marine aquaculture.</title>
        <authorList>
            <person name="Foesel B.U."/>
            <person name="Drake H.L."/>
            <person name="Schramm A."/>
        </authorList>
    </citation>
    <scope>NUCLEOTIDE SEQUENCE [LARGE SCALE GENOMIC DNA]</scope>
    <source>
        <strain evidence="4 5">D1-19</strain>
    </source>
</reference>
<dbReference type="InterPro" id="IPR017850">
    <property type="entry name" value="Alkaline_phosphatase_core_sf"/>
</dbReference>
<keyword evidence="1" id="KW-0479">Metal-binding</keyword>
<organism evidence="4 5">
    <name type="scientific">Pararhodobacter aggregans</name>
    <dbReference type="NCBI Taxonomy" id="404875"/>
    <lineage>
        <taxon>Bacteria</taxon>
        <taxon>Pseudomonadati</taxon>
        <taxon>Pseudomonadota</taxon>
        <taxon>Alphaproteobacteria</taxon>
        <taxon>Rhodobacterales</taxon>
        <taxon>Paracoccaceae</taxon>
        <taxon>Pararhodobacter</taxon>
    </lineage>
</organism>
<evidence type="ECO:0000256" key="2">
    <source>
        <dbReference type="ARBA" id="ARBA00022801"/>
    </source>
</evidence>
<dbReference type="GO" id="GO:0046872">
    <property type="term" value="F:metal ion binding"/>
    <property type="evidence" value="ECO:0007669"/>
    <property type="project" value="UniProtKB-KW"/>
</dbReference>
<dbReference type="RefSeq" id="WP_107751108.1">
    <property type="nucleotide sequence ID" value="NZ_QBKF01000003.1"/>
</dbReference>
<evidence type="ECO:0000313" key="4">
    <source>
        <dbReference type="EMBL" id="PVE47736.1"/>
    </source>
</evidence>
<dbReference type="GO" id="GO:0005737">
    <property type="term" value="C:cytoplasm"/>
    <property type="evidence" value="ECO:0007669"/>
    <property type="project" value="TreeGrafter"/>
</dbReference>
<protein>
    <submittedName>
        <fullName evidence="4">Sulfatase</fullName>
    </submittedName>
</protein>
<proteinExistence type="predicted"/>
<comment type="caution">
    <text evidence="4">The sequence shown here is derived from an EMBL/GenBank/DDBJ whole genome shotgun (WGS) entry which is preliminary data.</text>
</comment>
<dbReference type="AlphaFoldDB" id="A0A2T7USZ6"/>
<keyword evidence="5" id="KW-1185">Reference proteome</keyword>
<dbReference type="GO" id="GO:0008484">
    <property type="term" value="F:sulfuric ester hydrolase activity"/>
    <property type="evidence" value="ECO:0007669"/>
    <property type="project" value="TreeGrafter"/>
</dbReference>
<evidence type="ECO:0000259" key="3">
    <source>
        <dbReference type="Pfam" id="PF00884"/>
    </source>
</evidence>
<gene>
    <name evidence="4" type="ORF">DDE23_09860</name>
</gene>
<sequence>MTFPGNLLVILSDEHQSRALSCAGHPLVKTPNLDKLASRGIRFTDAYTPCPICVPARAAFASGRYVHDIRLWDNAMPYCGQPRGWGHALQDKGIRVESIGKLHYRSNEDPAGFDVEHIPMQVADGVGMVWGSLRREEERVRTDTRMLGSYIGPGDSPYTRYDRAVVSRTEDWLKDAARRPDPWCLYVGLVAPHFPLIVPQEYLDLYPLNDLPPFKLHTMDGFENHPWLQKQAAAMIADNGFRDHDERKLAAACYFALCTFLDDNIGQLMDALEASGQLENTTVIYSSDHGDNVGARGLWGKGNMYEESVAVPLIVAGPGIAPGTCATPVSLLDVSQTIIDHFGATLDGDRPGESLLDIAARGTDPDRVVFSEYHAVGAVSGAFMLRKGGWKLIHYHGFEPELFDLHADPEETTNRAADPACAAVLAALYAHLYATCDPGATNDLAFADQDAMIAGYGGREAAASMGAPSATPPPKT</sequence>
<dbReference type="Proteomes" id="UP000244810">
    <property type="component" value="Unassembled WGS sequence"/>
</dbReference>
<dbReference type="InterPro" id="IPR000917">
    <property type="entry name" value="Sulfatase_N"/>
</dbReference>
<accession>A0A2T7USZ6</accession>
<dbReference type="OrthoDB" id="9795675at2"/>
<dbReference type="CDD" id="cd16037">
    <property type="entry name" value="sulfatase_like"/>
    <property type="match status" value="1"/>
</dbReference>
<dbReference type="PANTHER" id="PTHR45953">
    <property type="entry name" value="IDURONATE 2-SULFATASE"/>
    <property type="match status" value="1"/>
</dbReference>
<dbReference type="Pfam" id="PF00884">
    <property type="entry name" value="Sulfatase"/>
    <property type="match status" value="1"/>
</dbReference>
<evidence type="ECO:0000313" key="5">
    <source>
        <dbReference type="Proteomes" id="UP000244810"/>
    </source>
</evidence>
<dbReference type="EMBL" id="QDDR01000004">
    <property type="protein sequence ID" value="PVE47736.1"/>
    <property type="molecule type" value="Genomic_DNA"/>
</dbReference>
<dbReference type="Gene3D" id="3.40.720.10">
    <property type="entry name" value="Alkaline Phosphatase, subunit A"/>
    <property type="match status" value="1"/>
</dbReference>
<evidence type="ECO:0000256" key="1">
    <source>
        <dbReference type="ARBA" id="ARBA00022723"/>
    </source>
</evidence>
<dbReference type="SUPFAM" id="SSF53649">
    <property type="entry name" value="Alkaline phosphatase-like"/>
    <property type="match status" value="1"/>
</dbReference>
<name>A0A2T7USZ6_9RHOB</name>
<feature type="domain" description="Sulfatase N-terminal" evidence="3">
    <location>
        <begin position="6"/>
        <end position="344"/>
    </location>
</feature>
<dbReference type="PANTHER" id="PTHR45953:SF1">
    <property type="entry name" value="IDURONATE 2-SULFATASE"/>
    <property type="match status" value="1"/>
</dbReference>
<keyword evidence="2" id="KW-0378">Hydrolase</keyword>